<dbReference type="RefSeq" id="WP_136862196.1">
    <property type="nucleotide sequence ID" value="NZ_SWCJ01000002.1"/>
</dbReference>
<dbReference type="InterPro" id="IPR038488">
    <property type="entry name" value="Integrase_DNA-bd_sf"/>
</dbReference>
<accession>A0A4U1BR26</accession>
<dbReference type="Gene3D" id="3.30.160.390">
    <property type="entry name" value="Integrase, DNA-binding domain"/>
    <property type="match status" value="1"/>
</dbReference>
<dbReference type="Proteomes" id="UP000305675">
    <property type="component" value="Unassembled WGS sequence"/>
</dbReference>
<dbReference type="EMBL" id="SWCJ01000002">
    <property type="protein sequence ID" value="TKB57551.1"/>
    <property type="molecule type" value="Genomic_DNA"/>
</dbReference>
<evidence type="ECO:0000313" key="2">
    <source>
        <dbReference type="EMBL" id="TKB57551.1"/>
    </source>
</evidence>
<keyword evidence="3" id="KW-1185">Reference proteome</keyword>
<name>A0A4U1BR26_9GAMM</name>
<reference evidence="2 3" key="1">
    <citation type="submission" date="2019-04" db="EMBL/GenBank/DDBJ databases">
        <authorList>
            <person name="Hwang J.C."/>
        </authorList>
    </citation>
    <scope>NUCLEOTIDE SEQUENCE [LARGE SCALE GENOMIC DNA]</scope>
    <source>
        <strain evidence="2 3">IMCC35002</strain>
    </source>
</reference>
<evidence type="ECO:0000313" key="3">
    <source>
        <dbReference type="Proteomes" id="UP000305675"/>
    </source>
</evidence>
<protein>
    <submittedName>
        <fullName evidence="2">DUF4102 domain-containing protein</fullName>
    </submittedName>
</protein>
<proteinExistence type="predicted"/>
<dbReference type="InterPro" id="IPR025166">
    <property type="entry name" value="Integrase_DNA_bind_dom"/>
</dbReference>
<sequence length="395" mass="45391">MSSKLSPKKQVLALLEQCLETGVRGRVQGIIKQAIADIDGRSDDVGGYDQAESDINEPDYPGLIFKVGRHKKRWLYRYTPSGARSTKQQTLGHYPQMSRNEAIQAWERCRVELGQAQPSFTLGDAIADFMDEYARHHRANPRRDQELLLRHLEPFAQLAPEQFGRQQALLVMEGITRGAGERLALFKQFFDYGRGIPDLGQALWLPENLANPFEGVELSRSKPLPLPTMKQLAHYDTFLRQHRCGESLLLQLQLTNLGSSSFWRQLKWEQVDWPQQRVQFEQGWLPLSTVNAQRLKQWQTTSLDSVWVFPSPSDPNRVMSASSPRNFIRKTCSNDKDLMSLTSPRVEQALFEWLCQQEEYPLELPQKSSVGQLSQTQIETLKQALNIWSKMLHMI</sequence>
<comment type="caution">
    <text evidence="2">The sequence shown here is derived from an EMBL/GenBank/DDBJ whole genome shotgun (WGS) entry which is preliminary data.</text>
</comment>
<organism evidence="2 3">
    <name type="scientific">Ferrimonas aestuarii</name>
    <dbReference type="NCBI Taxonomy" id="2569539"/>
    <lineage>
        <taxon>Bacteria</taxon>
        <taxon>Pseudomonadati</taxon>
        <taxon>Pseudomonadota</taxon>
        <taxon>Gammaproteobacteria</taxon>
        <taxon>Alteromonadales</taxon>
        <taxon>Ferrimonadaceae</taxon>
        <taxon>Ferrimonas</taxon>
    </lineage>
</organism>
<feature type="domain" description="Integrase DNA-binding" evidence="1">
    <location>
        <begin position="58"/>
        <end position="114"/>
    </location>
</feature>
<dbReference type="AlphaFoldDB" id="A0A4U1BR26"/>
<gene>
    <name evidence="2" type="ORF">FCL42_04570</name>
</gene>
<dbReference type="OrthoDB" id="6395630at2"/>
<dbReference type="Pfam" id="PF13356">
    <property type="entry name" value="Arm-DNA-bind_3"/>
    <property type="match status" value="1"/>
</dbReference>
<evidence type="ECO:0000259" key="1">
    <source>
        <dbReference type="Pfam" id="PF13356"/>
    </source>
</evidence>